<dbReference type="InterPro" id="IPR029058">
    <property type="entry name" value="AB_hydrolase_fold"/>
</dbReference>
<dbReference type="Proteomes" id="UP000678393">
    <property type="component" value="Unassembled WGS sequence"/>
</dbReference>
<organism evidence="5 6">
    <name type="scientific">Candidula unifasciata</name>
    <dbReference type="NCBI Taxonomy" id="100452"/>
    <lineage>
        <taxon>Eukaryota</taxon>
        <taxon>Metazoa</taxon>
        <taxon>Spiralia</taxon>
        <taxon>Lophotrochozoa</taxon>
        <taxon>Mollusca</taxon>
        <taxon>Gastropoda</taxon>
        <taxon>Heterobranchia</taxon>
        <taxon>Euthyneura</taxon>
        <taxon>Panpulmonata</taxon>
        <taxon>Eupulmonata</taxon>
        <taxon>Stylommatophora</taxon>
        <taxon>Helicina</taxon>
        <taxon>Helicoidea</taxon>
        <taxon>Geomitridae</taxon>
        <taxon>Candidula</taxon>
    </lineage>
</organism>
<dbReference type="PIRSF" id="PIRSF037251">
    <property type="entry name" value="Arylacetamide_deacetylase"/>
    <property type="match status" value="1"/>
</dbReference>
<feature type="signal peptide" evidence="3">
    <location>
        <begin position="1"/>
        <end position="31"/>
    </location>
</feature>
<evidence type="ECO:0000256" key="3">
    <source>
        <dbReference type="SAM" id="SignalP"/>
    </source>
</evidence>
<comment type="caution">
    <text evidence="5">The sequence shown here is derived from an EMBL/GenBank/DDBJ whole genome shotgun (WGS) entry which is preliminary data.</text>
</comment>
<dbReference type="SUPFAM" id="SSF53474">
    <property type="entry name" value="alpha/beta-Hydrolases"/>
    <property type="match status" value="1"/>
</dbReference>
<keyword evidence="2" id="KW-0378">Hydrolase</keyword>
<keyword evidence="6" id="KW-1185">Reference proteome</keyword>
<dbReference type="InterPro" id="IPR017157">
    <property type="entry name" value="Arylacetamide_deacetylase"/>
</dbReference>
<dbReference type="Pfam" id="PF07859">
    <property type="entry name" value="Abhydrolase_3"/>
    <property type="match status" value="2"/>
</dbReference>
<evidence type="ECO:0000313" key="6">
    <source>
        <dbReference type="Proteomes" id="UP000678393"/>
    </source>
</evidence>
<comment type="similarity">
    <text evidence="1">Belongs to the 'GDXG' lipolytic enzyme family.</text>
</comment>
<dbReference type="InterPro" id="IPR013094">
    <property type="entry name" value="AB_hydrolase_3"/>
</dbReference>
<dbReference type="Gene3D" id="3.40.50.1820">
    <property type="entry name" value="alpha/beta hydrolase"/>
    <property type="match status" value="1"/>
</dbReference>
<dbReference type="InterPro" id="IPR050300">
    <property type="entry name" value="GDXG_lipolytic_enzyme"/>
</dbReference>
<gene>
    <name evidence="5" type="ORF">CUNI_LOCUS4131</name>
</gene>
<evidence type="ECO:0000256" key="2">
    <source>
        <dbReference type="ARBA" id="ARBA00022801"/>
    </source>
</evidence>
<dbReference type="EMBL" id="CAJHNH020000573">
    <property type="protein sequence ID" value="CAG5118573.1"/>
    <property type="molecule type" value="Genomic_DNA"/>
</dbReference>
<keyword evidence="3" id="KW-0732">Signal</keyword>
<dbReference type="AlphaFoldDB" id="A0A8S3YP55"/>
<evidence type="ECO:0000256" key="1">
    <source>
        <dbReference type="ARBA" id="ARBA00010515"/>
    </source>
</evidence>
<protein>
    <recommendedName>
        <fullName evidence="4">Alpha/beta hydrolase fold-3 domain-containing protein</fullName>
    </recommendedName>
</protein>
<feature type="domain" description="Alpha/beta hydrolase fold-3" evidence="4">
    <location>
        <begin position="110"/>
        <end position="257"/>
    </location>
</feature>
<dbReference type="GO" id="GO:0052689">
    <property type="term" value="F:carboxylic ester hydrolase activity"/>
    <property type="evidence" value="ECO:0007669"/>
    <property type="project" value="InterPro"/>
</dbReference>
<dbReference type="OrthoDB" id="408631at2759"/>
<evidence type="ECO:0000313" key="5">
    <source>
        <dbReference type="EMBL" id="CAG5118573.1"/>
    </source>
</evidence>
<accession>A0A8S3YP55</accession>
<dbReference type="PANTHER" id="PTHR48081:SF8">
    <property type="entry name" value="ALPHA_BETA HYDROLASE FOLD-3 DOMAIN-CONTAINING PROTEIN-RELATED"/>
    <property type="match status" value="1"/>
</dbReference>
<proteinExistence type="inferred from homology"/>
<reference evidence="5" key="1">
    <citation type="submission" date="2021-04" db="EMBL/GenBank/DDBJ databases">
        <authorList>
            <consortium name="Molecular Ecology Group"/>
        </authorList>
    </citation>
    <scope>NUCLEOTIDE SEQUENCE</scope>
</reference>
<name>A0A8S3YP55_9EUPU</name>
<dbReference type="PANTHER" id="PTHR48081">
    <property type="entry name" value="AB HYDROLASE SUPERFAMILY PROTEIN C4A8.06C"/>
    <property type="match status" value="1"/>
</dbReference>
<feature type="domain" description="Alpha/beta hydrolase fold-3" evidence="4">
    <location>
        <begin position="317"/>
        <end position="382"/>
    </location>
</feature>
<feature type="chain" id="PRO_5035744185" description="Alpha/beta hydrolase fold-3 domain-containing protein" evidence="3">
    <location>
        <begin position="32"/>
        <end position="411"/>
    </location>
</feature>
<dbReference type="GO" id="GO:0016020">
    <property type="term" value="C:membrane"/>
    <property type="evidence" value="ECO:0007669"/>
    <property type="project" value="InterPro"/>
</dbReference>
<sequence length="411" mass="45787">MGVCRLLSLATAVLVLLLAVHLYSPVPDGLAEPWLARTFIAAFRFAKLVAATANLLTGIPTVRVVRWQVDVLYKPVFFNQPGLSVEDRSFDGIPVRVYRPDSAGSAAPCVVYFHGGGWSLFSVETYHEVTSNLALKTNAVVISVSFRLAPEHPYPIPFDDCLKATRHILHNGINYGIDSHRVGVAGDGSGANLAAAVALRLSEEDPEYTPALKLQVLIQPALQAFTFDTPSFRQNADYTLGTRSQMIEFWCYYLAVEPSPAVLLSFETNKHISASLRRSIYSVYFQEYKLPGYIKQNYVESSLGEYSLDYDKDVSQSVEAKVIDPFVSPLLAEDVSRLPQTYILVAEYDVLRDDGLFYASRLSNGNVSVRVDYIHDQTQGFLAPGADVWFLKSEKSSEVWNIIYLYLKQTL</sequence>
<evidence type="ECO:0000259" key="4">
    <source>
        <dbReference type="Pfam" id="PF07859"/>
    </source>
</evidence>